<dbReference type="Gene3D" id="3.40.50.720">
    <property type="entry name" value="NAD(P)-binding Rossmann-like Domain"/>
    <property type="match status" value="1"/>
</dbReference>
<dbReference type="EMBL" id="CP005996">
    <property type="protein sequence ID" value="AGS39731.1"/>
    <property type="molecule type" value="Genomic_DNA"/>
</dbReference>
<evidence type="ECO:0000259" key="7">
    <source>
        <dbReference type="Pfam" id="PF04321"/>
    </source>
</evidence>
<feature type="domain" description="RmlD-like substrate binding" evidence="7">
    <location>
        <begin position="4"/>
        <end position="290"/>
    </location>
</feature>
<reference evidence="9" key="2">
    <citation type="journal article" date="2016" name="Environ. Microbiol. Rep.">
        <title>Analysis of defence systems and a conjugative IncP-1 plasmid in the marine polyaromatic hydrocarbons-degrading bacterium Cycloclasticus sp. 78-ME.</title>
        <authorList>
            <person name="Yakimov M.M."/>
            <person name="Crisafi F."/>
            <person name="Messina E."/>
            <person name="Smedile F."/>
            <person name="Lopatina A."/>
            <person name="Denaro R."/>
            <person name="Pieper D.H."/>
            <person name="Golyshin P.N."/>
            <person name="Giuliano L."/>
        </authorList>
    </citation>
    <scope>NUCLEOTIDE SEQUENCE [LARGE SCALE GENOMIC DNA]</scope>
    <source>
        <strain evidence="9">78-ME</strain>
    </source>
</reference>
<evidence type="ECO:0000256" key="5">
    <source>
        <dbReference type="ARBA" id="ARBA00048200"/>
    </source>
</evidence>
<dbReference type="HOGENOM" id="CLU_045518_1_2_6"/>
<dbReference type="GO" id="GO:0005829">
    <property type="term" value="C:cytosol"/>
    <property type="evidence" value="ECO:0007669"/>
    <property type="project" value="TreeGrafter"/>
</dbReference>
<dbReference type="GO" id="GO:0008831">
    <property type="term" value="F:dTDP-4-dehydrorhamnose reductase activity"/>
    <property type="evidence" value="ECO:0007669"/>
    <property type="project" value="UniProtKB-EC"/>
</dbReference>
<dbReference type="SUPFAM" id="SSF51735">
    <property type="entry name" value="NAD(P)-binding Rossmann-fold domains"/>
    <property type="match status" value="1"/>
</dbReference>
<organism evidence="8 9">
    <name type="scientific">Cycloclasticus zancles 78-ME</name>
    <dbReference type="NCBI Taxonomy" id="1198232"/>
    <lineage>
        <taxon>Bacteria</taxon>
        <taxon>Pseudomonadati</taxon>
        <taxon>Pseudomonadota</taxon>
        <taxon>Gammaproteobacteria</taxon>
        <taxon>Thiotrichales</taxon>
        <taxon>Piscirickettsiaceae</taxon>
        <taxon>Cycloclasticus</taxon>
    </lineage>
</organism>
<dbReference type="InterPro" id="IPR029903">
    <property type="entry name" value="RmlD-like-bd"/>
</dbReference>
<accession>S5T7G9</accession>
<dbReference type="eggNOG" id="COG1091">
    <property type="taxonomic scope" value="Bacteria"/>
</dbReference>
<comment type="catalytic activity">
    <reaction evidence="5 6">
        <text>dTDP-beta-L-rhamnose + NADP(+) = dTDP-4-dehydro-beta-L-rhamnose + NADPH + H(+)</text>
        <dbReference type="Rhea" id="RHEA:21796"/>
        <dbReference type="ChEBI" id="CHEBI:15378"/>
        <dbReference type="ChEBI" id="CHEBI:57510"/>
        <dbReference type="ChEBI" id="CHEBI:57783"/>
        <dbReference type="ChEBI" id="CHEBI:58349"/>
        <dbReference type="ChEBI" id="CHEBI:62830"/>
        <dbReference type="EC" id="1.1.1.133"/>
    </reaction>
</comment>
<dbReference type="Pfam" id="PF04321">
    <property type="entry name" value="RmlD_sub_bind"/>
    <property type="match status" value="1"/>
</dbReference>
<comment type="pathway">
    <text evidence="1 6">Carbohydrate biosynthesis; dTDP-L-rhamnose biosynthesis.</text>
</comment>
<dbReference type="PANTHER" id="PTHR10491:SF4">
    <property type="entry name" value="METHIONINE ADENOSYLTRANSFERASE 2 SUBUNIT BETA"/>
    <property type="match status" value="1"/>
</dbReference>
<dbReference type="PATRIC" id="fig|1198232.3.peg.1392"/>
<dbReference type="EC" id="1.1.1.133" evidence="3 6"/>
<keyword evidence="6" id="KW-0521">NADP</keyword>
<dbReference type="CDD" id="cd05254">
    <property type="entry name" value="dTDP_HR_like_SDR_e"/>
    <property type="match status" value="1"/>
</dbReference>
<dbReference type="InterPro" id="IPR005913">
    <property type="entry name" value="dTDP_dehydrorham_reduct"/>
</dbReference>
<comment type="similarity">
    <text evidence="2 6">Belongs to the dTDP-4-dehydrorhamnose reductase family.</text>
</comment>
<evidence type="ECO:0000256" key="6">
    <source>
        <dbReference type="RuleBase" id="RU364082"/>
    </source>
</evidence>
<dbReference type="GO" id="GO:0019305">
    <property type="term" value="P:dTDP-rhamnose biosynthetic process"/>
    <property type="evidence" value="ECO:0007669"/>
    <property type="project" value="UniProtKB-UniPathway"/>
</dbReference>
<proteinExistence type="inferred from homology"/>
<evidence type="ECO:0000256" key="3">
    <source>
        <dbReference type="ARBA" id="ARBA00012929"/>
    </source>
</evidence>
<dbReference type="NCBIfam" id="TIGR01214">
    <property type="entry name" value="rmlD"/>
    <property type="match status" value="1"/>
</dbReference>
<name>S5T7G9_9GAMM</name>
<dbReference type="KEGG" id="cza:CYCME_1403"/>
<comment type="function">
    <text evidence="6">Catalyzes the reduction of dTDP-6-deoxy-L-lyxo-4-hexulose to yield dTDP-L-rhamnose.</text>
</comment>
<reference evidence="8 9" key="1">
    <citation type="submission" date="2013-05" db="EMBL/GenBank/DDBJ databases">
        <title>Between feast and famine: a lifestyle of most important marine PAH-degrading bacterium Cycloclasticus sp. 7ME.</title>
        <authorList>
            <person name="Yakimov M.M."/>
            <person name="Messina E."/>
            <person name="Genovese M."/>
            <person name="Denaro R."/>
            <person name="Crisafi F."/>
            <person name="Russo D."/>
            <person name="Cappello S."/>
            <person name="Santisi S."/>
            <person name="Smedile F."/>
            <person name="Golyshina O.V."/>
            <person name="Tran H."/>
            <person name="Pieper D.H."/>
            <person name="Golyshin P.N."/>
            <person name="Giuliano L."/>
        </authorList>
    </citation>
    <scope>NUCLEOTIDE SEQUENCE [LARGE SCALE GENOMIC DNA]</scope>
    <source>
        <strain evidence="8 9">78-ME</strain>
    </source>
</reference>
<comment type="cofactor">
    <cofactor evidence="6">
        <name>Mg(2+)</name>
        <dbReference type="ChEBI" id="CHEBI:18420"/>
    </cofactor>
    <text evidence="6">Binds 1 Mg(2+) ion per monomer.</text>
</comment>
<dbReference type="UniPathway" id="UPA00281"/>
<dbReference type="InterPro" id="IPR036291">
    <property type="entry name" value="NAD(P)-bd_dom_sf"/>
</dbReference>
<dbReference type="AlphaFoldDB" id="S5T7G9"/>
<dbReference type="RefSeq" id="WP_020932569.1">
    <property type="nucleotide sequence ID" value="NC_021917.1"/>
</dbReference>
<sequence length="295" mass="32985">MPKTILVTGGSGQLGRSIRVLVKNDSNFQYLFPDREQLDLSNSASIDAFFKANTVDLIINCAAHTAVDKAESEPELADQINHLAVKKLAKIASEHQAKLIHISTDYVFAGENFKPYVENDKVAPKGVYGLSKLKGEQAIGLLMPTNAVIIRTSWVYSEFGNNFVKTMLKLGKQRNELNVIYDQVGTPTYAGDLANTILQLVRSNKFNQSDFQTAIYHYSNEGICSWYDFAITIFELSGIDCHVHAIESKDYPTPAKRPHYSVLNKAKIKQTYGVTIPYWKEALQRCLSALQEISL</sequence>
<evidence type="ECO:0000256" key="2">
    <source>
        <dbReference type="ARBA" id="ARBA00010944"/>
    </source>
</evidence>
<evidence type="ECO:0000256" key="1">
    <source>
        <dbReference type="ARBA" id="ARBA00004781"/>
    </source>
</evidence>
<dbReference type="Proteomes" id="UP000015380">
    <property type="component" value="Chromosome"/>
</dbReference>
<dbReference type="GO" id="GO:0009243">
    <property type="term" value="P:O antigen biosynthetic process"/>
    <property type="evidence" value="ECO:0007669"/>
    <property type="project" value="UniProtKB-UniPathway"/>
</dbReference>
<evidence type="ECO:0000313" key="8">
    <source>
        <dbReference type="EMBL" id="AGS39731.1"/>
    </source>
</evidence>
<protein>
    <recommendedName>
        <fullName evidence="4 6">dTDP-4-dehydrorhamnose reductase</fullName>
        <ecNumber evidence="3 6">1.1.1.133</ecNumber>
    </recommendedName>
</protein>
<gene>
    <name evidence="8" type="primary">rfbD</name>
    <name evidence="8" type="ORF">CYCME_1403</name>
</gene>
<dbReference type="Gene3D" id="3.90.25.10">
    <property type="entry name" value="UDP-galactose 4-epimerase, domain 1"/>
    <property type="match status" value="1"/>
</dbReference>
<dbReference type="UniPathway" id="UPA00124"/>
<evidence type="ECO:0000256" key="4">
    <source>
        <dbReference type="ARBA" id="ARBA00017099"/>
    </source>
</evidence>
<keyword evidence="9" id="KW-1185">Reference proteome</keyword>
<dbReference type="PANTHER" id="PTHR10491">
    <property type="entry name" value="DTDP-4-DEHYDRORHAMNOSE REDUCTASE"/>
    <property type="match status" value="1"/>
</dbReference>
<keyword evidence="6 8" id="KW-0560">Oxidoreductase</keyword>
<evidence type="ECO:0000313" key="9">
    <source>
        <dbReference type="Proteomes" id="UP000015380"/>
    </source>
</evidence>